<evidence type="ECO:0000313" key="12">
    <source>
        <dbReference type="Proteomes" id="UP000295444"/>
    </source>
</evidence>
<evidence type="ECO:0000256" key="6">
    <source>
        <dbReference type="PROSITE-ProRule" id="PRU01240"/>
    </source>
</evidence>
<evidence type="ECO:0000256" key="7">
    <source>
        <dbReference type="RuleBase" id="RU003355"/>
    </source>
</evidence>
<dbReference type="Pfam" id="PF00082">
    <property type="entry name" value="Peptidase_S8"/>
    <property type="match status" value="1"/>
</dbReference>
<dbReference type="InterPro" id="IPR015500">
    <property type="entry name" value="Peptidase_S8_subtilisin-rel"/>
</dbReference>
<dbReference type="EMBL" id="SNXZ01000001">
    <property type="protein sequence ID" value="TDQ05392.1"/>
    <property type="molecule type" value="Genomic_DNA"/>
</dbReference>
<dbReference type="OrthoDB" id="9813435at2"/>
<dbReference type="InterPro" id="IPR023828">
    <property type="entry name" value="Peptidase_S8_Ser-AS"/>
</dbReference>
<feature type="region of interest" description="Disordered" evidence="8">
    <location>
        <begin position="435"/>
        <end position="455"/>
    </location>
</feature>
<keyword evidence="4 6" id="KW-0720">Serine protease</keyword>
<feature type="signal peptide" evidence="9">
    <location>
        <begin position="1"/>
        <end position="23"/>
    </location>
</feature>
<dbReference type="InterPro" id="IPR000209">
    <property type="entry name" value="Peptidase_S8/S53_dom"/>
</dbReference>
<feature type="region of interest" description="Disordered" evidence="8">
    <location>
        <begin position="96"/>
        <end position="128"/>
    </location>
</feature>
<keyword evidence="9" id="KW-0732">Signal</keyword>
<dbReference type="InterPro" id="IPR022398">
    <property type="entry name" value="Peptidase_S8_His-AS"/>
</dbReference>
<evidence type="ECO:0000256" key="4">
    <source>
        <dbReference type="ARBA" id="ARBA00022825"/>
    </source>
</evidence>
<dbReference type="PROSITE" id="PS51892">
    <property type="entry name" value="SUBTILASE"/>
    <property type="match status" value="1"/>
</dbReference>
<feature type="region of interest" description="Disordered" evidence="8">
    <location>
        <begin position="304"/>
        <end position="328"/>
    </location>
</feature>
<dbReference type="PANTHER" id="PTHR43806">
    <property type="entry name" value="PEPTIDASE S8"/>
    <property type="match status" value="1"/>
</dbReference>
<feature type="chain" id="PRO_5020445711" evidence="9">
    <location>
        <begin position="24"/>
        <end position="455"/>
    </location>
</feature>
<evidence type="ECO:0000256" key="3">
    <source>
        <dbReference type="ARBA" id="ARBA00022801"/>
    </source>
</evidence>
<protein>
    <submittedName>
        <fullName evidence="11">Subtilase family protein</fullName>
    </submittedName>
</protein>
<organism evidence="11 12">
    <name type="scientific">Labedaea rhizosphaerae</name>
    <dbReference type="NCBI Taxonomy" id="598644"/>
    <lineage>
        <taxon>Bacteria</taxon>
        <taxon>Bacillati</taxon>
        <taxon>Actinomycetota</taxon>
        <taxon>Actinomycetes</taxon>
        <taxon>Pseudonocardiales</taxon>
        <taxon>Pseudonocardiaceae</taxon>
        <taxon>Labedaea</taxon>
    </lineage>
</organism>
<feature type="compositionally biased region" description="Low complexity" evidence="8">
    <location>
        <begin position="311"/>
        <end position="324"/>
    </location>
</feature>
<feature type="active site" description="Charge relay system" evidence="5 6">
    <location>
        <position position="387"/>
    </location>
</feature>
<dbReference type="PROSITE" id="PS00137">
    <property type="entry name" value="SUBTILASE_HIS"/>
    <property type="match status" value="1"/>
</dbReference>
<keyword evidence="2 6" id="KW-0645">Protease</keyword>
<keyword evidence="12" id="KW-1185">Reference proteome</keyword>
<reference evidence="11 12" key="1">
    <citation type="submission" date="2019-03" db="EMBL/GenBank/DDBJ databases">
        <title>Genomic Encyclopedia of Type Strains, Phase IV (KMG-IV): sequencing the most valuable type-strain genomes for metagenomic binning, comparative biology and taxonomic classification.</title>
        <authorList>
            <person name="Goeker M."/>
        </authorList>
    </citation>
    <scope>NUCLEOTIDE SEQUENCE [LARGE SCALE GENOMIC DNA]</scope>
    <source>
        <strain evidence="11 12">DSM 45361</strain>
    </source>
</reference>
<accession>A0A4R6SPI6</accession>
<dbReference type="InterPro" id="IPR023827">
    <property type="entry name" value="Peptidase_S8_Asp-AS"/>
</dbReference>
<dbReference type="AlphaFoldDB" id="A0A4R6SPI6"/>
<sequence length="455" mass="46834">MRARRLATFTAAFAIAVGGTATAAAEPGATQTAAAGNRAYFVITEPGDTAAAKDAITSHGGAVFASYDAIGVIVAHSSDGGFADAVRTAQGVQQVGATRTSDVPAAADHPAIPPAPSETTPTDAETRRPDMTQIGADKAWKVNQGSKSVTVGILDTGVDDQHYDLKANFDASRSASCAYGKLDTRAGSWRPVASHGTHVAGTIAAAKNGKGMIGVAPNVTIAAVRVAEDPSGLFFPENTVCAFVFAADHHFRITNNSYYTDPWLFNCPSDPDQAAILTGVRRAADYAEHHGVLTVAAAGNENYDLAHKSTDPSSPDDSTPADRPVTNDCLSLPTELPGVVRVAALNSSNGKSSYSNYGTGLIDVAAPGDNVYSTVPGGGYGQMSGTSMATPHVVGVAALLASVHPDATPDQLRAYLAEQADDLACPADDARCTGSRRDNSFFGEGRVDAAQAVRP</sequence>
<dbReference type="PANTHER" id="PTHR43806:SF11">
    <property type="entry name" value="CEREVISIN-RELATED"/>
    <property type="match status" value="1"/>
</dbReference>
<keyword evidence="3 6" id="KW-0378">Hydrolase</keyword>
<name>A0A4R6SPI6_LABRH</name>
<dbReference type="PROSITE" id="PS00138">
    <property type="entry name" value="SUBTILASE_SER"/>
    <property type="match status" value="1"/>
</dbReference>
<feature type="domain" description="Peptidase S8/S53" evidence="10">
    <location>
        <begin position="147"/>
        <end position="428"/>
    </location>
</feature>
<dbReference type="SUPFAM" id="SSF52743">
    <property type="entry name" value="Subtilisin-like"/>
    <property type="match status" value="1"/>
</dbReference>
<dbReference type="Gene3D" id="3.40.50.200">
    <property type="entry name" value="Peptidase S8/S53 domain"/>
    <property type="match status" value="1"/>
</dbReference>
<evidence type="ECO:0000256" key="5">
    <source>
        <dbReference type="PIRSR" id="PIRSR615500-1"/>
    </source>
</evidence>
<dbReference type="PROSITE" id="PS00136">
    <property type="entry name" value="SUBTILASE_ASP"/>
    <property type="match status" value="1"/>
</dbReference>
<evidence type="ECO:0000256" key="1">
    <source>
        <dbReference type="ARBA" id="ARBA00011073"/>
    </source>
</evidence>
<dbReference type="Proteomes" id="UP000295444">
    <property type="component" value="Unassembled WGS sequence"/>
</dbReference>
<evidence type="ECO:0000256" key="9">
    <source>
        <dbReference type="SAM" id="SignalP"/>
    </source>
</evidence>
<dbReference type="InterPro" id="IPR050131">
    <property type="entry name" value="Peptidase_S8_subtilisin-like"/>
</dbReference>
<gene>
    <name evidence="11" type="ORF">EV186_1011362</name>
</gene>
<evidence type="ECO:0000256" key="2">
    <source>
        <dbReference type="ARBA" id="ARBA00022670"/>
    </source>
</evidence>
<dbReference type="InterPro" id="IPR036852">
    <property type="entry name" value="Peptidase_S8/S53_dom_sf"/>
</dbReference>
<comment type="similarity">
    <text evidence="1 6 7">Belongs to the peptidase S8 family.</text>
</comment>
<dbReference type="RefSeq" id="WP_133848152.1">
    <property type="nucleotide sequence ID" value="NZ_SNXZ01000001.1"/>
</dbReference>
<dbReference type="GO" id="GO:0004252">
    <property type="term" value="F:serine-type endopeptidase activity"/>
    <property type="evidence" value="ECO:0007669"/>
    <property type="project" value="UniProtKB-UniRule"/>
</dbReference>
<evidence type="ECO:0000313" key="11">
    <source>
        <dbReference type="EMBL" id="TDQ05392.1"/>
    </source>
</evidence>
<feature type="active site" description="Charge relay system" evidence="5 6">
    <location>
        <position position="155"/>
    </location>
</feature>
<evidence type="ECO:0000259" key="10">
    <source>
        <dbReference type="Pfam" id="PF00082"/>
    </source>
</evidence>
<dbReference type="PRINTS" id="PR00723">
    <property type="entry name" value="SUBTILISIN"/>
</dbReference>
<evidence type="ECO:0000256" key="8">
    <source>
        <dbReference type="SAM" id="MobiDB-lite"/>
    </source>
</evidence>
<feature type="active site" description="Charge relay system" evidence="5 6">
    <location>
        <position position="195"/>
    </location>
</feature>
<dbReference type="GO" id="GO:0006508">
    <property type="term" value="P:proteolysis"/>
    <property type="evidence" value="ECO:0007669"/>
    <property type="project" value="UniProtKB-KW"/>
</dbReference>
<comment type="caution">
    <text evidence="11">The sequence shown here is derived from an EMBL/GenBank/DDBJ whole genome shotgun (WGS) entry which is preliminary data.</text>
</comment>
<proteinExistence type="inferred from homology"/>